<evidence type="ECO:0008006" key="4">
    <source>
        <dbReference type="Google" id="ProtNLM"/>
    </source>
</evidence>
<accession>A0ABP3T7P6</accession>
<sequence>MVSTMVAGCAVLSVAVPAAAQSVPNMPSTADPQPLARNPLMQRLIPGTIVQNTARLGGNLRLRVAVGNAGEGPRDRLHQRVASSMVEFYPVGDSGFHLSAGTRLYDTRAGEQATNRGLMVVPRQLNVPGGKIGLKRTPALTMGYTGMAEDGTTIGLEIGAMKGSAYTDANDMARRNRAERAGGNPVNPMVNLVVGRRF</sequence>
<organism evidence="2 3">
    <name type="scientific">Sphingomonas insulae</name>
    <dbReference type="NCBI Taxonomy" id="424800"/>
    <lineage>
        <taxon>Bacteria</taxon>
        <taxon>Pseudomonadati</taxon>
        <taxon>Pseudomonadota</taxon>
        <taxon>Alphaproteobacteria</taxon>
        <taxon>Sphingomonadales</taxon>
        <taxon>Sphingomonadaceae</taxon>
        <taxon>Sphingomonas</taxon>
    </lineage>
</organism>
<keyword evidence="1" id="KW-0732">Signal</keyword>
<feature type="signal peptide" evidence="1">
    <location>
        <begin position="1"/>
        <end position="20"/>
    </location>
</feature>
<evidence type="ECO:0000313" key="2">
    <source>
        <dbReference type="EMBL" id="GAA0670011.1"/>
    </source>
</evidence>
<reference evidence="3" key="1">
    <citation type="journal article" date="2019" name="Int. J. Syst. Evol. Microbiol.">
        <title>The Global Catalogue of Microorganisms (GCM) 10K type strain sequencing project: providing services to taxonomists for standard genome sequencing and annotation.</title>
        <authorList>
            <consortium name="The Broad Institute Genomics Platform"/>
            <consortium name="The Broad Institute Genome Sequencing Center for Infectious Disease"/>
            <person name="Wu L."/>
            <person name="Ma J."/>
        </authorList>
    </citation>
    <scope>NUCLEOTIDE SEQUENCE [LARGE SCALE GENOMIC DNA]</scope>
    <source>
        <strain evidence="3">JCM 14603</strain>
    </source>
</reference>
<dbReference type="EMBL" id="BAAAES010000008">
    <property type="protein sequence ID" value="GAA0670011.1"/>
    <property type="molecule type" value="Genomic_DNA"/>
</dbReference>
<dbReference type="RefSeq" id="WP_243848157.1">
    <property type="nucleotide sequence ID" value="NZ_BAAAES010000008.1"/>
</dbReference>
<gene>
    <name evidence="2" type="ORF">GCM10009102_20720</name>
</gene>
<dbReference type="Proteomes" id="UP001500238">
    <property type="component" value="Unassembled WGS sequence"/>
</dbReference>
<comment type="caution">
    <text evidence="2">The sequence shown here is derived from an EMBL/GenBank/DDBJ whole genome shotgun (WGS) entry which is preliminary data.</text>
</comment>
<name>A0ABP3T7P6_9SPHN</name>
<protein>
    <recommendedName>
        <fullName evidence="4">DUF4402 domain-containing protein</fullName>
    </recommendedName>
</protein>
<feature type="chain" id="PRO_5045079536" description="DUF4402 domain-containing protein" evidence="1">
    <location>
        <begin position="21"/>
        <end position="198"/>
    </location>
</feature>
<proteinExistence type="predicted"/>
<evidence type="ECO:0000256" key="1">
    <source>
        <dbReference type="SAM" id="SignalP"/>
    </source>
</evidence>
<evidence type="ECO:0000313" key="3">
    <source>
        <dbReference type="Proteomes" id="UP001500238"/>
    </source>
</evidence>
<keyword evidence="3" id="KW-1185">Reference proteome</keyword>